<evidence type="ECO:0000313" key="8">
    <source>
        <dbReference type="EMBL" id="AQW87491.1"/>
    </source>
</evidence>
<keyword evidence="3 6" id="KW-0547">Nucleotide-binding</keyword>
<dbReference type="NCBIfam" id="NF003216">
    <property type="entry name" value="PRK04181.1"/>
    <property type="match status" value="1"/>
</dbReference>
<keyword evidence="2 6" id="KW-0808">Transferase</keyword>
<dbReference type="AlphaFoldDB" id="A0A1S6U6X1"/>
<sequence>MKSFAKLNIFLKIVGTRGNYHEINSRFILLNDIYDEIDFKLSDKFYIESNYDIDDNIVLKAKKELEKSGYKNELDEYFKNHKIVLKKNIPMGGGMGGGSSNAATFLKLANEELNLNIKTEKLAEIASKIGSDVPFFVYNYPSANVSGVGENVVYFDDEIPQIDLIMPNISCETPKVYREFRDKFMQNIDIKQADNFMKTKSNELLGVYKNYELNDLFLPCLSLYPKMKDFDDKFLSGSGSTMFSLKGAK</sequence>
<evidence type="ECO:0000259" key="7">
    <source>
        <dbReference type="Pfam" id="PF00288"/>
    </source>
</evidence>
<evidence type="ECO:0000256" key="6">
    <source>
        <dbReference type="HAMAP-Rule" id="MF_00061"/>
    </source>
</evidence>
<dbReference type="InterPro" id="IPR014721">
    <property type="entry name" value="Ribsml_uS5_D2-typ_fold_subgr"/>
</dbReference>
<keyword evidence="9" id="KW-1185">Reference proteome</keyword>
<proteinExistence type="inferred from homology"/>
<keyword evidence="5 6" id="KW-0067">ATP-binding</keyword>
<reference evidence="9" key="1">
    <citation type="submission" date="2016-09" db="EMBL/GenBank/DDBJ databases">
        <title>Comparative genomics of the Campylobacter concisus group.</title>
        <authorList>
            <person name="Miller W.G."/>
            <person name="Yee E."/>
            <person name="Chapman M.H."/>
            <person name="Huynh S."/>
            <person name="Bono J.L."/>
            <person name="On S.L.W."/>
            <person name="StLeger J."/>
            <person name="Foster G."/>
            <person name="Parker C.T."/>
        </authorList>
    </citation>
    <scope>NUCLEOTIDE SEQUENCE [LARGE SCALE GENOMIC DNA]</scope>
    <source>
        <strain evidence="9">RM18021</strain>
    </source>
</reference>
<name>A0A1S6U6X1_9BACT</name>
<dbReference type="GO" id="GO:0050515">
    <property type="term" value="F:4-(cytidine 5'-diphospho)-2-C-methyl-D-erythritol kinase activity"/>
    <property type="evidence" value="ECO:0007669"/>
    <property type="project" value="UniProtKB-UniRule"/>
</dbReference>
<dbReference type="EMBL" id="CP017258">
    <property type="protein sequence ID" value="AQW87491.1"/>
    <property type="molecule type" value="Genomic_DNA"/>
</dbReference>
<comment type="function">
    <text evidence="6">Catalyzes the phosphorylation of the position 2 hydroxy group of 4-diphosphocytidyl-2C-methyl-D-erythritol.</text>
</comment>
<feature type="active site" evidence="6">
    <location>
        <position position="6"/>
    </location>
</feature>
<organism evidence="8 9">
    <name type="scientific">Campylobacter pinnipediorum subsp. caledonicus</name>
    <dbReference type="NCBI Taxonomy" id="1874362"/>
    <lineage>
        <taxon>Bacteria</taxon>
        <taxon>Pseudomonadati</taxon>
        <taxon>Campylobacterota</taxon>
        <taxon>Epsilonproteobacteria</taxon>
        <taxon>Campylobacterales</taxon>
        <taxon>Campylobacteraceae</taxon>
        <taxon>Campylobacter</taxon>
    </lineage>
</organism>
<dbReference type="Pfam" id="PF00288">
    <property type="entry name" value="GHMP_kinases_N"/>
    <property type="match status" value="1"/>
</dbReference>
<feature type="active site" evidence="6">
    <location>
        <position position="132"/>
    </location>
</feature>
<evidence type="ECO:0000256" key="2">
    <source>
        <dbReference type="ARBA" id="ARBA00022679"/>
    </source>
</evidence>
<dbReference type="GO" id="GO:0016114">
    <property type="term" value="P:terpenoid biosynthetic process"/>
    <property type="evidence" value="ECO:0007669"/>
    <property type="project" value="UniProtKB-UniRule"/>
</dbReference>
<dbReference type="EC" id="2.7.1.148" evidence="6"/>
<dbReference type="Proteomes" id="UP000190868">
    <property type="component" value="Chromosome"/>
</dbReference>
<evidence type="ECO:0000256" key="4">
    <source>
        <dbReference type="ARBA" id="ARBA00022777"/>
    </source>
</evidence>
<gene>
    <name evidence="6 8" type="primary">ispE</name>
    <name evidence="8" type="ORF">CPIN18021_0677</name>
</gene>
<dbReference type="GO" id="GO:0019288">
    <property type="term" value="P:isopentenyl diphosphate biosynthetic process, methylerythritol 4-phosphate pathway"/>
    <property type="evidence" value="ECO:0007669"/>
    <property type="project" value="UniProtKB-UniRule"/>
</dbReference>
<accession>A0A1S6U6X1</accession>
<dbReference type="InterPro" id="IPR006204">
    <property type="entry name" value="GHMP_kinase_N_dom"/>
</dbReference>
<evidence type="ECO:0000256" key="5">
    <source>
        <dbReference type="ARBA" id="ARBA00022840"/>
    </source>
</evidence>
<keyword evidence="6" id="KW-0414">Isoprene biosynthesis</keyword>
<feature type="domain" description="GHMP kinase N-terminal" evidence="7">
    <location>
        <begin position="56"/>
        <end position="138"/>
    </location>
</feature>
<dbReference type="GO" id="GO:0005524">
    <property type="term" value="F:ATP binding"/>
    <property type="evidence" value="ECO:0007669"/>
    <property type="project" value="UniProtKB-UniRule"/>
</dbReference>
<dbReference type="UniPathway" id="UPA00056">
    <property type="reaction ID" value="UER00094"/>
</dbReference>
<comment type="similarity">
    <text evidence="6">Belongs to the GHMP kinase family. IspE subfamily.</text>
</comment>
<dbReference type="HAMAP" id="MF_00061">
    <property type="entry name" value="IspE"/>
    <property type="match status" value="1"/>
</dbReference>
<evidence type="ECO:0000313" key="9">
    <source>
        <dbReference type="Proteomes" id="UP000190868"/>
    </source>
</evidence>
<feature type="binding site" evidence="6">
    <location>
        <begin position="90"/>
        <end position="100"/>
    </location>
    <ligand>
        <name>ATP</name>
        <dbReference type="ChEBI" id="CHEBI:30616"/>
    </ligand>
</feature>
<dbReference type="PANTHER" id="PTHR43527:SF2">
    <property type="entry name" value="4-DIPHOSPHOCYTIDYL-2-C-METHYL-D-ERYTHRITOL KINASE, CHLOROPLASTIC"/>
    <property type="match status" value="1"/>
</dbReference>
<dbReference type="NCBIfam" id="TIGR00154">
    <property type="entry name" value="ispE"/>
    <property type="match status" value="1"/>
</dbReference>
<keyword evidence="4 6" id="KW-0418">Kinase</keyword>
<dbReference type="InterPro" id="IPR004424">
    <property type="entry name" value="IspE"/>
</dbReference>
<dbReference type="Gene3D" id="3.30.70.890">
    <property type="entry name" value="GHMP kinase, C-terminal domain"/>
    <property type="match status" value="1"/>
</dbReference>
<evidence type="ECO:0000256" key="1">
    <source>
        <dbReference type="ARBA" id="ARBA00017473"/>
    </source>
</evidence>
<dbReference type="SUPFAM" id="SSF54211">
    <property type="entry name" value="Ribosomal protein S5 domain 2-like"/>
    <property type="match status" value="1"/>
</dbReference>
<dbReference type="Gene3D" id="3.30.230.10">
    <property type="match status" value="1"/>
</dbReference>
<protein>
    <recommendedName>
        <fullName evidence="1 6">4-diphosphocytidyl-2-C-methyl-D-erythritol kinase</fullName>
        <shortName evidence="6">CMK</shortName>
        <ecNumber evidence="6">2.7.1.148</ecNumber>
    </recommendedName>
    <alternativeName>
        <fullName evidence="6">4-(cytidine-5'-diphospho)-2-C-methyl-D-erythritol kinase</fullName>
    </alternativeName>
</protein>
<dbReference type="PANTHER" id="PTHR43527">
    <property type="entry name" value="4-DIPHOSPHOCYTIDYL-2-C-METHYL-D-ERYTHRITOL KINASE, CHLOROPLASTIC"/>
    <property type="match status" value="1"/>
</dbReference>
<comment type="pathway">
    <text evidence="6">Isoprenoid biosynthesis; isopentenyl diphosphate biosynthesis via DXP pathway; isopentenyl diphosphate from 1-deoxy-D-xylulose 5-phosphate: step 3/6.</text>
</comment>
<dbReference type="SUPFAM" id="SSF55060">
    <property type="entry name" value="GHMP Kinase, C-terminal domain"/>
    <property type="match status" value="1"/>
</dbReference>
<dbReference type="RefSeq" id="WP_078424396.1">
    <property type="nucleotide sequence ID" value="NZ_CP017258.1"/>
</dbReference>
<dbReference type="InterPro" id="IPR020568">
    <property type="entry name" value="Ribosomal_Su5_D2-typ_SF"/>
</dbReference>
<dbReference type="PIRSF" id="PIRSF010376">
    <property type="entry name" value="IspE"/>
    <property type="match status" value="1"/>
</dbReference>
<evidence type="ECO:0000256" key="3">
    <source>
        <dbReference type="ARBA" id="ARBA00022741"/>
    </source>
</evidence>
<dbReference type="InterPro" id="IPR036554">
    <property type="entry name" value="GHMP_kinase_C_sf"/>
</dbReference>
<comment type="catalytic activity">
    <reaction evidence="6">
        <text>4-CDP-2-C-methyl-D-erythritol + ATP = 4-CDP-2-C-methyl-D-erythritol 2-phosphate + ADP + H(+)</text>
        <dbReference type="Rhea" id="RHEA:18437"/>
        <dbReference type="ChEBI" id="CHEBI:15378"/>
        <dbReference type="ChEBI" id="CHEBI:30616"/>
        <dbReference type="ChEBI" id="CHEBI:57823"/>
        <dbReference type="ChEBI" id="CHEBI:57919"/>
        <dbReference type="ChEBI" id="CHEBI:456216"/>
        <dbReference type="EC" id="2.7.1.148"/>
    </reaction>
</comment>